<protein>
    <submittedName>
        <fullName evidence="1">Uncharacterized protein</fullName>
    </submittedName>
</protein>
<sequence length="69" mass="7741">MEHHIIAEMTEPGGSTLKEWHMVRGEQPESMCGRELDLSAQKLSSDAWGTDQARPFCHTCGALFLREVP</sequence>
<evidence type="ECO:0000313" key="1">
    <source>
        <dbReference type="EMBL" id="RVU20014.1"/>
    </source>
</evidence>
<dbReference type="AlphaFoldDB" id="A0A3S2VAT5"/>
<evidence type="ECO:0000313" key="2">
    <source>
        <dbReference type="Proteomes" id="UP000283128"/>
    </source>
</evidence>
<name>A0A3S2VAT5_9ACTN</name>
<keyword evidence="2" id="KW-1185">Reference proteome</keyword>
<comment type="caution">
    <text evidence="1">The sequence shown here is derived from an EMBL/GenBank/DDBJ whole genome shotgun (WGS) entry which is preliminary data.</text>
</comment>
<dbReference type="OrthoDB" id="3854519at2"/>
<dbReference type="RefSeq" id="WP_127831268.1">
    <property type="nucleotide sequence ID" value="NZ_RZYA01000016.1"/>
</dbReference>
<reference evidence="1 2" key="1">
    <citation type="submission" date="2019-01" db="EMBL/GenBank/DDBJ databases">
        <title>Genome sequences of Streptomyces and Rhizobium isolates collected from root and soil.</title>
        <authorList>
            <person name="Chhettri S."/>
            <person name="Sevigny J.L."/>
            <person name="Sen A."/>
            <person name="Ennis N."/>
            <person name="Tisa L."/>
        </authorList>
    </citation>
    <scope>NUCLEOTIDE SEQUENCE [LARGE SCALE GENOMIC DNA]</scope>
    <source>
        <strain evidence="1 2">San01</strain>
    </source>
</reference>
<dbReference type="EMBL" id="RZYA01000016">
    <property type="protein sequence ID" value="RVU20014.1"/>
    <property type="molecule type" value="Genomic_DNA"/>
</dbReference>
<accession>A0A3S2VAT5</accession>
<organism evidence="1 2">
    <name type="scientific">Streptomyces antnestii</name>
    <dbReference type="NCBI Taxonomy" id="2494256"/>
    <lineage>
        <taxon>Bacteria</taxon>
        <taxon>Bacillati</taxon>
        <taxon>Actinomycetota</taxon>
        <taxon>Actinomycetes</taxon>
        <taxon>Kitasatosporales</taxon>
        <taxon>Streptomycetaceae</taxon>
        <taxon>Streptomyces</taxon>
    </lineage>
</organism>
<dbReference type="Proteomes" id="UP000283128">
    <property type="component" value="Unassembled WGS sequence"/>
</dbReference>
<gene>
    <name evidence="1" type="ORF">EOT10_28880</name>
</gene>
<proteinExistence type="predicted"/>